<evidence type="ECO:0000313" key="2">
    <source>
        <dbReference type="EMBL" id="CAC5424809.1"/>
    </source>
</evidence>
<feature type="region of interest" description="Disordered" evidence="1">
    <location>
        <begin position="49"/>
        <end position="75"/>
    </location>
</feature>
<dbReference type="Proteomes" id="UP000507470">
    <property type="component" value="Unassembled WGS sequence"/>
</dbReference>
<evidence type="ECO:0000256" key="1">
    <source>
        <dbReference type="SAM" id="MobiDB-lite"/>
    </source>
</evidence>
<keyword evidence="3" id="KW-1185">Reference proteome</keyword>
<accession>A0A6J8EVY4</accession>
<feature type="region of interest" description="Disordered" evidence="1">
    <location>
        <begin position="1"/>
        <end position="20"/>
    </location>
</feature>
<dbReference type="EMBL" id="CACVKT020010075">
    <property type="protein sequence ID" value="CAC5424809.1"/>
    <property type="molecule type" value="Genomic_DNA"/>
</dbReference>
<sequence length="285" mass="31955">MFRSGHDGQERTGTDTFSGTMDTENKEILTVISPDQPTDNSEMVHGGQDTTETNMVSDSEITPEQPTDNLEMFHGGQDKTETNIVSDTEKKDTLTCIPLHQTSTDQLMDKAYQTCTDQLMDKECQTRENFDVGNLSGKDCHGNVCGNECKTSGKMCQEKACNLYICVKRRQDLEFGSGELIWFEVLIPNFKLLICAVYRPPGNGTDFWNNFDYSIEQALNVTSNVVITGDLNVDLLTECNHRLNEIIQLYNMTNVIKEPTRFGALLDPILISNVNISIDAEVIQK</sequence>
<dbReference type="SUPFAM" id="SSF56219">
    <property type="entry name" value="DNase I-like"/>
    <property type="match status" value="1"/>
</dbReference>
<reference evidence="2 3" key="1">
    <citation type="submission" date="2020-06" db="EMBL/GenBank/DDBJ databases">
        <authorList>
            <person name="Li R."/>
            <person name="Bekaert M."/>
        </authorList>
    </citation>
    <scope>NUCLEOTIDE SEQUENCE [LARGE SCALE GENOMIC DNA]</scope>
    <source>
        <strain evidence="3">wild</strain>
    </source>
</reference>
<feature type="compositionally biased region" description="Polar residues" evidence="1">
    <location>
        <begin position="49"/>
        <end position="68"/>
    </location>
</feature>
<protein>
    <recommendedName>
        <fullName evidence="4">Endonuclease/exonuclease/phosphatase domain-containing protein</fullName>
    </recommendedName>
</protein>
<organism evidence="2 3">
    <name type="scientific">Mytilus coruscus</name>
    <name type="common">Sea mussel</name>
    <dbReference type="NCBI Taxonomy" id="42192"/>
    <lineage>
        <taxon>Eukaryota</taxon>
        <taxon>Metazoa</taxon>
        <taxon>Spiralia</taxon>
        <taxon>Lophotrochozoa</taxon>
        <taxon>Mollusca</taxon>
        <taxon>Bivalvia</taxon>
        <taxon>Autobranchia</taxon>
        <taxon>Pteriomorphia</taxon>
        <taxon>Mytilida</taxon>
        <taxon>Mytiloidea</taxon>
        <taxon>Mytilidae</taxon>
        <taxon>Mytilinae</taxon>
        <taxon>Mytilus</taxon>
    </lineage>
</organism>
<name>A0A6J8EVY4_MYTCO</name>
<feature type="compositionally biased region" description="Basic and acidic residues" evidence="1">
    <location>
        <begin position="1"/>
        <end position="13"/>
    </location>
</feature>
<proteinExistence type="predicted"/>
<evidence type="ECO:0008006" key="4">
    <source>
        <dbReference type="Google" id="ProtNLM"/>
    </source>
</evidence>
<dbReference type="InterPro" id="IPR036691">
    <property type="entry name" value="Endo/exonu/phosph_ase_sf"/>
</dbReference>
<dbReference type="OrthoDB" id="6197839at2759"/>
<evidence type="ECO:0000313" key="3">
    <source>
        <dbReference type="Proteomes" id="UP000507470"/>
    </source>
</evidence>
<gene>
    <name evidence="2" type="ORF">MCOR_56684</name>
</gene>
<dbReference type="AlphaFoldDB" id="A0A6J8EVY4"/>
<dbReference type="Gene3D" id="3.60.10.10">
    <property type="entry name" value="Endonuclease/exonuclease/phosphatase"/>
    <property type="match status" value="1"/>
</dbReference>